<dbReference type="PROSITE" id="PS00954">
    <property type="entry name" value="IGP_DEHYDRATASE_1"/>
    <property type="match status" value="1"/>
</dbReference>
<comment type="catalytic activity">
    <reaction evidence="6">
        <text>D-erythro-1-(imidazol-4-yl)glycerol 3-phosphate = 3-(imidazol-4-yl)-2-oxopropyl phosphate + H2O</text>
        <dbReference type="Rhea" id="RHEA:11040"/>
        <dbReference type="ChEBI" id="CHEBI:15377"/>
        <dbReference type="ChEBI" id="CHEBI:57766"/>
        <dbReference type="ChEBI" id="CHEBI:58278"/>
        <dbReference type="EC" id="4.2.1.19"/>
    </reaction>
</comment>
<dbReference type="InterPro" id="IPR038494">
    <property type="entry name" value="IGPD_sf"/>
</dbReference>
<keyword evidence="4 6" id="KW-0368">Histidine biosynthesis</keyword>
<dbReference type="PROSITE" id="PS51273">
    <property type="entry name" value="GATASE_TYPE_1"/>
    <property type="match status" value="1"/>
</dbReference>
<dbReference type="Gene3D" id="3.40.50.880">
    <property type="match status" value="1"/>
</dbReference>
<evidence type="ECO:0000313" key="9">
    <source>
        <dbReference type="EMBL" id="BCI88772.1"/>
    </source>
</evidence>
<evidence type="ECO:0000256" key="1">
    <source>
        <dbReference type="ARBA" id="ARBA00005047"/>
    </source>
</evidence>
<feature type="domain" description="Glutamine amidotransferase" evidence="8">
    <location>
        <begin position="236"/>
        <end position="322"/>
    </location>
</feature>
<dbReference type="InterPro" id="IPR029062">
    <property type="entry name" value="Class_I_gatase-like"/>
</dbReference>
<evidence type="ECO:0000259" key="8">
    <source>
        <dbReference type="Pfam" id="PF00117"/>
    </source>
</evidence>
<reference evidence="9 10" key="1">
    <citation type="submission" date="2020-07" db="EMBL/GenBank/DDBJ databases">
        <title>Mycobacterium kansasii (former subtype) with zoonotic potential isolated from diseased indoor pet cat, Japan.</title>
        <authorList>
            <person name="Fukano H."/>
            <person name="Terazono T."/>
            <person name="Hoshino Y."/>
        </authorList>
    </citation>
    <scope>NUCLEOTIDE SEQUENCE [LARGE SCALE GENOMIC DNA]</scope>
    <source>
        <strain evidence="9 10">Kuro-I</strain>
    </source>
</reference>
<evidence type="ECO:0000256" key="3">
    <source>
        <dbReference type="ARBA" id="ARBA00022605"/>
    </source>
</evidence>
<dbReference type="GO" id="GO:0005737">
    <property type="term" value="C:cytoplasm"/>
    <property type="evidence" value="ECO:0007669"/>
    <property type="project" value="UniProtKB-SubCell"/>
</dbReference>
<dbReference type="SUPFAM" id="SSF54211">
    <property type="entry name" value="Ribosomal protein S5 domain 2-like"/>
    <property type="match status" value="2"/>
</dbReference>
<comment type="pathway">
    <text evidence="1 6">Amino-acid biosynthesis; L-histidine biosynthesis; L-histidine from 5-phospho-alpha-D-ribose 1-diphosphate: step 6/9.</text>
</comment>
<accession>A0A7G1IFS2</accession>
<dbReference type="InterPro" id="IPR017926">
    <property type="entry name" value="GATASE"/>
</dbReference>
<sequence length="330" mass="35612">MPFYDHMLTALGSHASFDLTVRTTGDVHIEAHHSVEDTAIALGQALGQALGDKKGIRRFGDAFIPMDEALAHAAVDVSGRPYCVHTGEPDHLQHTTIAGSSVPYHTVINRHVFESLAMNARIALHVRVLYGRDPHHITEAQYKAVARALRQAVAPDPVLPVCRPPKVFCDNEISCCPGLRLRQPAVGPTRAAAGRRGGGSDRGRQGGRGCRRAAGARRRGFRSVHDGPAQDRGERIIAERVAAGHPVLGVCVGMQIMFARGVEFGVETRGCGQWPGAVTRLDAPVIPHMGWNVVNAAAGSTLFQGLDADARFYFVHSYAAQRWEGHPGRC</sequence>
<feature type="compositionally biased region" description="Basic residues" evidence="7">
    <location>
        <begin position="209"/>
        <end position="222"/>
    </location>
</feature>
<dbReference type="PANTHER" id="PTHR23133">
    <property type="entry name" value="IMIDAZOLEGLYCEROL-PHOSPHATE DEHYDRATASE HIS7"/>
    <property type="match status" value="1"/>
</dbReference>
<proteinExistence type="inferred from homology"/>
<evidence type="ECO:0000256" key="7">
    <source>
        <dbReference type="SAM" id="MobiDB-lite"/>
    </source>
</evidence>
<dbReference type="InterPro" id="IPR020568">
    <property type="entry name" value="Ribosomal_Su5_D2-typ_SF"/>
</dbReference>
<dbReference type="GO" id="GO:0004424">
    <property type="term" value="F:imidazoleglycerol-phosphate dehydratase activity"/>
    <property type="evidence" value="ECO:0007669"/>
    <property type="project" value="UniProtKB-EC"/>
</dbReference>
<dbReference type="UniPathway" id="UPA00031">
    <property type="reaction ID" value="UER00011"/>
</dbReference>
<name>A0A7G1IFS2_MYCKA</name>
<dbReference type="AlphaFoldDB" id="A0A7G1IFS2"/>
<gene>
    <name evidence="9" type="ORF">NIIDMKKI_39780</name>
</gene>
<protein>
    <recommendedName>
        <fullName evidence="2 6">Imidazoleglycerol-phosphate dehydratase</fullName>
        <ecNumber evidence="6">4.2.1.19</ecNumber>
    </recommendedName>
</protein>
<keyword evidence="3" id="KW-0028">Amino-acid biosynthesis</keyword>
<evidence type="ECO:0000256" key="6">
    <source>
        <dbReference type="RuleBase" id="RU000599"/>
    </source>
</evidence>
<dbReference type="NCBIfam" id="NF002110">
    <property type="entry name" value="PRK00951.1-6"/>
    <property type="match status" value="1"/>
</dbReference>
<evidence type="ECO:0000256" key="2">
    <source>
        <dbReference type="ARBA" id="ARBA00016664"/>
    </source>
</evidence>
<dbReference type="InterPro" id="IPR020565">
    <property type="entry name" value="ImidazoleglycerP_deHydtase_CS"/>
</dbReference>
<dbReference type="GO" id="GO:0000105">
    <property type="term" value="P:L-histidine biosynthetic process"/>
    <property type="evidence" value="ECO:0007669"/>
    <property type="project" value="UniProtKB-UniPathway"/>
</dbReference>
<dbReference type="SUPFAM" id="SSF52317">
    <property type="entry name" value="Class I glutamine amidotransferase-like"/>
    <property type="match status" value="1"/>
</dbReference>
<dbReference type="PROSITE" id="PS00955">
    <property type="entry name" value="IGP_DEHYDRATASE_2"/>
    <property type="match status" value="1"/>
</dbReference>
<feature type="region of interest" description="Disordered" evidence="7">
    <location>
        <begin position="186"/>
        <end position="229"/>
    </location>
</feature>
<dbReference type="EMBL" id="AP023343">
    <property type="protein sequence ID" value="BCI88772.1"/>
    <property type="molecule type" value="Genomic_DNA"/>
</dbReference>
<evidence type="ECO:0000256" key="4">
    <source>
        <dbReference type="ARBA" id="ARBA00023102"/>
    </source>
</evidence>
<keyword evidence="5 6" id="KW-0456">Lyase</keyword>
<dbReference type="Gene3D" id="3.30.230.40">
    <property type="entry name" value="Imidazole glycerol phosphate dehydratase, domain 1"/>
    <property type="match status" value="2"/>
</dbReference>
<dbReference type="FunFam" id="3.30.230.40:FF:000001">
    <property type="entry name" value="Imidazoleglycerol-phosphate dehydratase HisB"/>
    <property type="match status" value="1"/>
</dbReference>
<comment type="similarity">
    <text evidence="6">Belongs to the imidazoleglycerol-phosphate dehydratase family.</text>
</comment>
<dbReference type="PANTHER" id="PTHR23133:SF2">
    <property type="entry name" value="IMIDAZOLEGLYCEROL-PHOSPHATE DEHYDRATASE"/>
    <property type="match status" value="1"/>
</dbReference>
<dbReference type="EC" id="4.2.1.19" evidence="6"/>
<keyword evidence="10" id="KW-1185">Reference proteome</keyword>
<evidence type="ECO:0000313" key="10">
    <source>
        <dbReference type="Proteomes" id="UP000516380"/>
    </source>
</evidence>
<dbReference type="InterPro" id="IPR000807">
    <property type="entry name" value="ImidazoleglycerolP_deHydtase"/>
</dbReference>
<comment type="subcellular location">
    <subcellularLocation>
        <location evidence="6">Cytoplasm</location>
    </subcellularLocation>
</comment>
<evidence type="ECO:0000256" key="5">
    <source>
        <dbReference type="ARBA" id="ARBA00023239"/>
    </source>
</evidence>
<dbReference type="Pfam" id="PF00475">
    <property type="entry name" value="IGPD"/>
    <property type="match status" value="1"/>
</dbReference>
<dbReference type="Proteomes" id="UP000516380">
    <property type="component" value="Chromosome"/>
</dbReference>
<organism evidence="9 10">
    <name type="scientific">Mycobacterium kansasii</name>
    <dbReference type="NCBI Taxonomy" id="1768"/>
    <lineage>
        <taxon>Bacteria</taxon>
        <taxon>Bacillati</taxon>
        <taxon>Actinomycetota</taxon>
        <taxon>Actinomycetes</taxon>
        <taxon>Mycobacteriales</taxon>
        <taxon>Mycobacteriaceae</taxon>
        <taxon>Mycobacterium</taxon>
    </lineage>
</organism>
<dbReference type="Pfam" id="PF00117">
    <property type="entry name" value="GATase"/>
    <property type="match status" value="1"/>
</dbReference>
<dbReference type="FunFam" id="3.30.230.40:FF:000003">
    <property type="entry name" value="Imidazoleglycerol-phosphate dehydratase HisB"/>
    <property type="match status" value="1"/>
</dbReference>
<dbReference type="CDD" id="cd07914">
    <property type="entry name" value="IGPD"/>
    <property type="match status" value="1"/>
</dbReference>